<dbReference type="PROSITE" id="PS50109">
    <property type="entry name" value="HIS_KIN"/>
    <property type="match status" value="1"/>
</dbReference>
<dbReference type="EC" id="2.7.13.3" evidence="3"/>
<keyword evidence="8" id="KW-0902">Two-component regulatory system</keyword>
<evidence type="ECO:0000256" key="2">
    <source>
        <dbReference type="ARBA" id="ARBA00006402"/>
    </source>
</evidence>
<dbReference type="STRING" id="1122155.SAMN02745158_00039"/>
<dbReference type="CDD" id="cd00082">
    <property type="entry name" value="HisKA"/>
    <property type="match status" value="1"/>
</dbReference>
<feature type="domain" description="Response regulatory" evidence="14">
    <location>
        <begin position="587"/>
        <end position="708"/>
    </location>
</feature>
<accession>A0A1M4SC61</accession>
<evidence type="ECO:0000256" key="12">
    <source>
        <dbReference type="SAM" id="Phobius"/>
    </source>
</evidence>
<feature type="transmembrane region" description="Helical" evidence="12">
    <location>
        <begin position="12"/>
        <end position="33"/>
    </location>
</feature>
<dbReference type="SUPFAM" id="SSF52172">
    <property type="entry name" value="CheY-like"/>
    <property type="match status" value="1"/>
</dbReference>
<evidence type="ECO:0000256" key="11">
    <source>
        <dbReference type="PROSITE-ProRule" id="PRU00169"/>
    </source>
</evidence>
<dbReference type="Gene3D" id="3.40.50.2300">
    <property type="match status" value="1"/>
</dbReference>
<dbReference type="SMART" id="SM00448">
    <property type="entry name" value="REC"/>
    <property type="match status" value="1"/>
</dbReference>
<dbReference type="RefSeq" id="WP_072848110.1">
    <property type="nucleotide sequence ID" value="NZ_FQVI01000001.1"/>
</dbReference>
<dbReference type="InterPro" id="IPR003594">
    <property type="entry name" value="HATPase_dom"/>
</dbReference>
<evidence type="ECO:0000256" key="10">
    <source>
        <dbReference type="ARBA" id="ARBA00074306"/>
    </source>
</evidence>
<dbReference type="Pfam" id="PF00512">
    <property type="entry name" value="HisKA"/>
    <property type="match status" value="1"/>
</dbReference>
<name>A0A1M4SC61_9CLOT</name>
<proteinExistence type="inferred from homology"/>
<dbReference type="SMART" id="SM00388">
    <property type="entry name" value="HisKA"/>
    <property type="match status" value="1"/>
</dbReference>
<keyword evidence="6" id="KW-0808">Transferase</keyword>
<keyword evidence="5 11" id="KW-0597">Phosphoprotein</keyword>
<sequence>MKKARQKGGVKWRALVLVFVTCFAFLTVGYWLYQKSIEQAVYATTVSFMEQIADHDRLNIVNQMNIRWEYLNSITERIRLNRENSLEDVLYELNVESQATAFHEMYLVSEDGQVYSSAYIETDLQEMPWREEYEKAGGKFVTRYSESSRERWGEYLIYGMNLDTPISCGMKTVSGIVGLVPITEITSQMRLESFDGQGVALVMRPTGEIITASQNYDSGSGEHNFFKELEGAVFQRGNSLAACKKALEMSEKQFVKYHLDGEGFYSLFLPLNYQDSNDWYLVVRVSARVTDKQVQALFLRSLPFFLVLGVLILVVTYYVYRSGAEARVARASEHAKSAFLANMSHEIRTPLNGIVGLHYLMRQHIDDKEKLNGYLTKAEISAEFLKGVITDVLDMSKIESGQLEIFQKELNLSALVREIMELLNTQAEDKGVFLQTDCSELREPYVLGDALRIKQVLMNLLGNALKFTPKGGRISLTVRQAAADGVADTTFTVSDTGCGMSPEFLERIWLPFEQERRMASQNGTGLGTTLSKTLVEKMGGSIQVESHPGEGSTFTVSIPLPIVQASKIPERPAVSETETVWGLEGKRVLVAEDNEINRMIVVSVLEEQGCEVWEAADGSEAVSAFESSTLFFFDFVLMDVQMPVTDGYEATRQIRSLPRGDSTSVPIIAVTANAFREDAEKALKAGMDDVVTKPLDISLLLEKIKNLKNQGDEK</sequence>
<feature type="domain" description="Histidine kinase" evidence="13">
    <location>
        <begin position="342"/>
        <end position="562"/>
    </location>
</feature>
<dbReference type="CDD" id="cd16922">
    <property type="entry name" value="HATPase_EvgS-ArcB-TorS-like"/>
    <property type="match status" value="1"/>
</dbReference>
<keyword evidence="7 15" id="KW-0418">Kinase</keyword>
<dbReference type="Pfam" id="PF02518">
    <property type="entry name" value="HATPase_c"/>
    <property type="match status" value="1"/>
</dbReference>
<gene>
    <name evidence="15" type="ORF">SAMN02745158_00039</name>
</gene>
<dbReference type="Proteomes" id="UP000184245">
    <property type="component" value="Unassembled WGS sequence"/>
</dbReference>
<reference evidence="15 16" key="1">
    <citation type="submission" date="2016-11" db="EMBL/GenBank/DDBJ databases">
        <authorList>
            <person name="Jaros S."/>
            <person name="Januszkiewicz K."/>
            <person name="Wedrychowicz H."/>
        </authorList>
    </citation>
    <scope>NUCLEOTIDE SEQUENCE [LARGE SCALE GENOMIC DNA]</scope>
    <source>
        <strain evidence="15 16">DSM 17459</strain>
    </source>
</reference>
<dbReference type="OrthoDB" id="9790669at2"/>
<dbReference type="InterPro" id="IPR011006">
    <property type="entry name" value="CheY-like_superfamily"/>
</dbReference>
<dbReference type="InterPro" id="IPR001789">
    <property type="entry name" value="Sig_transdc_resp-reg_receiver"/>
</dbReference>
<dbReference type="Gene3D" id="1.10.287.130">
    <property type="match status" value="1"/>
</dbReference>
<comment type="catalytic activity">
    <reaction evidence="1">
        <text>ATP + protein L-histidine = ADP + protein N-phospho-L-histidine.</text>
        <dbReference type="EC" id="2.7.13.3"/>
    </reaction>
</comment>
<comment type="function">
    <text evidence="9">May play the central regulatory role in sporulation. It may be an element of the effector pathway responsible for the activation of sporulation genes in response to nutritional stress. Spo0A may act in concert with spo0H (a sigma factor) to control the expression of some genes that are critical to the sporulation process.</text>
</comment>
<evidence type="ECO:0000259" key="13">
    <source>
        <dbReference type="PROSITE" id="PS50109"/>
    </source>
</evidence>
<dbReference type="InterPro" id="IPR036097">
    <property type="entry name" value="HisK_dim/P_sf"/>
</dbReference>
<dbReference type="InterPro" id="IPR004358">
    <property type="entry name" value="Sig_transdc_His_kin-like_C"/>
</dbReference>
<dbReference type="InterPro" id="IPR005467">
    <property type="entry name" value="His_kinase_dom"/>
</dbReference>
<evidence type="ECO:0000256" key="3">
    <source>
        <dbReference type="ARBA" id="ARBA00012438"/>
    </source>
</evidence>
<evidence type="ECO:0000256" key="7">
    <source>
        <dbReference type="ARBA" id="ARBA00022777"/>
    </source>
</evidence>
<dbReference type="CDD" id="cd17546">
    <property type="entry name" value="REC_hyHK_CKI1_RcsC-like"/>
    <property type="match status" value="1"/>
</dbReference>
<feature type="modified residue" description="4-aspartylphosphate" evidence="11">
    <location>
        <position position="639"/>
    </location>
</feature>
<keyword evidence="16" id="KW-1185">Reference proteome</keyword>
<dbReference type="Gene3D" id="3.30.565.10">
    <property type="entry name" value="Histidine kinase-like ATPase, C-terminal domain"/>
    <property type="match status" value="1"/>
</dbReference>
<dbReference type="PROSITE" id="PS50110">
    <property type="entry name" value="RESPONSE_REGULATORY"/>
    <property type="match status" value="1"/>
</dbReference>
<dbReference type="SMART" id="SM00387">
    <property type="entry name" value="HATPase_c"/>
    <property type="match status" value="1"/>
</dbReference>
<dbReference type="PRINTS" id="PR00344">
    <property type="entry name" value="BCTRLSENSOR"/>
</dbReference>
<keyword evidence="12" id="KW-0472">Membrane</keyword>
<evidence type="ECO:0000256" key="8">
    <source>
        <dbReference type="ARBA" id="ARBA00023012"/>
    </source>
</evidence>
<dbReference type="Pfam" id="PF00072">
    <property type="entry name" value="Response_reg"/>
    <property type="match status" value="1"/>
</dbReference>
<dbReference type="PANTHER" id="PTHR43047">
    <property type="entry name" value="TWO-COMPONENT HISTIDINE PROTEIN KINASE"/>
    <property type="match status" value="1"/>
</dbReference>
<dbReference type="GO" id="GO:0000155">
    <property type="term" value="F:phosphorelay sensor kinase activity"/>
    <property type="evidence" value="ECO:0007669"/>
    <property type="project" value="InterPro"/>
</dbReference>
<evidence type="ECO:0000313" key="16">
    <source>
        <dbReference type="Proteomes" id="UP000184245"/>
    </source>
</evidence>
<evidence type="ECO:0000256" key="5">
    <source>
        <dbReference type="ARBA" id="ARBA00022553"/>
    </source>
</evidence>
<dbReference type="InterPro" id="IPR003661">
    <property type="entry name" value="HisK_dim/P_dom"/>
</dbReference>
<evidence type="ECO:0000313" key="15">
    <source>
        <dbReference type="EMBL" id="SHE29772.1"/>
    </source>
</evidence>
<feature type="transmembrane region" description="Helical" evidence="12">
    <location>
        <begin position="297"/>
        <end position="320"/>
    </location>
</feature>
<comment type="similarity">
    <text evidence="2">In the N-terminal section; belongs to the phytochrome family.</text>
</comment>
<keyword evidence="12" id="KW-0812">Transmembrane</keyword>
<dbReference type="AlphaFoldDB" id="A0A1M4SC61"/>
<keyword evidence="12" id="KW-1133">Transmembrane helix</keyword>
<protein>
    <recommendedName>
        <fullName evidence="10">Circadian input-output histidine kinase CikA</fullName>
        <ecNumber evidence="3">2.7.13.3</ecNumber>
    </recommendedName>
    <alternativeName>
        <fullName evidence="4">Stage 0 sporulation protein A homolog</fullName>
    </alternativeName>
</protein>
<evidence type="ECO:0000256" key="9">
    <source>
        <dbReference type="ARBA" id="ARBA00024867"/>
    </source>
</evidence>
<organism evidence="15 16">
    <name type="scientific">Lactonifactor longoviformis DSM 17459</name>
    <dbReference type="NCBI Taxonomy" id="1122155"/>
    <lineage>
        <taxon>Bacteria</taxon>
        <taxon>Bacillati</taxon>
        <taxon>Bacillota</taxon>
        <taxon>Clostridia</taxon>
        <taxon>Eubacteriales</taxon>
        <taxon>Clostridiaceae</taxon>
        <taxon>Lactonifactor</taxon>
    </lineage>
</organism>
<evidence type="ECO:0000256" key="6">
    <source>
        <dbReference type="ARBA" id="ARBA00022679"/>
    </source>
</evidence>
<evidence type="ECO:0000259" key="14">
    <source>
        <dbReference type="PROSITE" id="PS50110"/>
    </source>
</evidence>
<dbReference type="EMBL" id="FQVI01000001">
    <property type="protein sequence ID" value="SHE29772.1"/>
    <property type="molecule type" value="Genomic_DNA"/>
</dbReference>
<dbReference type="SUPFAM" id="SSF47384">
    <property type="entry name" value="Homodimeric domain of signal transducing histidine kinase"/>
    <property type="match status" value="1"/>
</dbReference>
<dbReference type="SUPFAM" id="SSF55874">
    <property type="entry name" value="ATPase domain of HSP90 chaperone/DNA topoisomerase II/histidine kinase"/>
    <property type="match status" value="1"/>
</dbReference>
<dbReference type="InterPro" id="IPR036890">
    <property type="entry name" value="HATPase_C_sf"/>
</dbReference>
<dbReference type="FunFam" id="3.30.565.10:FF:000010">
    <property type="entry name" value="Sensor histidine kinase RcsC"/>
    <property type="match status" value="1"/>
</dbReference>
<evidence type="ECO:0000256" key="4">
    <source>
        <dbReference type="ARBA" id="ARBA00018672"/>
    </source>
</evidence>
<evidence type="ECO:0000256" key="1">
    <source>
        <dbReference type="ARBA" id="ARBA00000085"/>
    </source>
</evidence>